<feature type="domain" description="ABC3 transporter permease C-terminal" evidence="8">
    <location>
        <begin position="273"/>
        <end position="399"/>
    </location>
</feature>
<protein>
    <submittedName>
        <fullName evidence="10">ABC transporter permease</fullName>
    </submittedName>
</protein>
<keyword evidence="3" id="KW-1003">Cell membrane</keyword>
<keyword evidence="6 7" id="KW-0472">Membrane</keyword>
<accession>A0A9D1RGF9</accession>
<dbReference type="Pfam" id="PF12704">
    <property type="entry name" value="MacB_PCD"/>
    <property type="match status" value="1"/>
</dbReference>
<gene>
    <name evidence="10" type="ORF">IAC47_04025</name>
</gene>
<evidence type="ECO:0000256" key="1">
    <source>
        <dbReference type="ARBA" id="ARBA00004651"/>
    </source>
</evidence>
<keyword evidence="5 7" id="KW-1133">Transmembrane helix</keyword>
<reference evidence="10" key="1">
    <citation type="journal article" date="2021" name="PeerJ">
        <title>Extensive microbial diversity within the chicken gut microbiome revealed by metagenomics and culture.</title>
        <authorList>
            <person name="Gilroy R."/>
            <person name="Ravi A."/>
            <person name="Getino M."/>
            <person name="Pursley I."/>
            <person name="Horton D.L."/>
            <person name="Alikhan N.F."/>
            <person name="Baker D."/>
            <person name="Gharbi K."/>
            <person name="Hall N."/>
            <person name="Watson M."/>
            <person name="Adriaenssens E.M."/>
            <person name="Foster-Nyarko E."/>
            <person name="Jarju S."/>
            <person name="Secka A."/>
            <person name="Antonio M."/>
            <person name="Oren A."/>
            <person name="Chaudhuri R.R."/>
            <person name="La Ragione R."/>
            <person name="Hildebrand F."/>
            <person name="Pallen M.J."/>
        </authorList>
    </citation>
    <scope>NUCLEOTIDE SEQUENCE</scope>
    <source>
        <strain evidence="10">Gambia16-930</strain>
    </source>
</reference>
<evidence type="ECO:0000256" key="7">
    <source>
        <dbReference type="SAM" id="Phobius"/>
    </source>
</evidence>
<proteinExistence type="inferred from homology"/>
<feature type="transmembrane region" description="Helical" evidence="7">
    <location>
        <begin position="272"/>
        <end position="296"/>
    </location>
</feature>
<dbReference type="GO" id="GO:0098797">
    <property type="term" value="C:plasma membrane protein complex"/>
    <property type="evidence" value="ECO:0007669"/>
    <property type="project" value="TreeGrafter"/>
</dbReference>
<comment type="caution">
    <text evidence="10">The sequence shown here is derived from an EMBL/GenBank/DDBJ whole genome shotgun (WGS) entry which is preliminary data.</text>
</comment>
<dbReference type="InterPro" id="IPR003838">
    <property type="entry name" value="ABC3_permease_C"/>
</dbReference>
<dbReference type="Proteomes" id="UP000824267">
    <property type="component" value="Unassembled WGS sequence"/>
</dbReference>
<evidence type="ECO:0000313" key="11">
    <source>
        <dbReference type="Proteomes" id="UP000824267"/>
    </source>
</evidence>
<keyword evidence="4 7" id="KW-0812">Transmembrane</keyword>
<evidence type="ECO:0000256" key="4">
    <source>
        <dbReference type="ARBA" id="ARBA00022692"/>
    </source>
</evidence>
<evidence type="ECO:0000256" key="6">
    <source>
        <dbReference type="ARBA" id="ARBA00023136"/>
    </source>
</evidence>
<dbReference type="InterPro" id="IPR051447">
    <property type="entry name" value="Lipoprotein-release_system"/>
</dbReference>
<dbReference type="EMBL" id="DXGG01000132">
    <property type="protein sequence ID" value="HIW87424.1"/>
    <property type="molecule type" value="Genomic_DNA"/>
</dbReference>
<dbReference type="PANTHER" id="PTHR30489:SF0">
    <property type="entry name" value="LIPOPROTEIN-RELEASING SYSTEM TRANSMEMBRANE PROTEIN LOLE"/>
    <property type="match status" value="1"/>
</dbReference>
<feature type="transmembrane region" description="Helical" evidence="7">
    <location>
        <begin position="370"/>
        <end position="389"/>
    </location>
</feature>
<evidence type="ECO:0000259" key="8">
    <source>
        <dbReference type="Pfam" id="PF02687"/>
    </source>
</evidence>
<evidence type="ECO:0000313" key="10">
    <source>
        <dbReference type="EMBL" id="HIW87424.1"/>
    </source>
</evidence>
<organism evidence="10 11">
    <name type="scientific">Candidatus Onthomorpha intestinigallinarum</name>
    <dbReference type="NCBI Taxonomy" id="2840880"/>
    <lineage>
        <taxon>Bacteria</taxon>
        <taxon>Pseudomonadati</taxon>
        <taxon>Bacteroidota</taxon>
        <taxon>Bacteroidia</taxon>
        <taxon>Bacteroidales</taxon>
        <taxon>Candidatus Onthomorpha</taxon>
    </lineage>
</organism>
<feature type="transmembrane region" description="Helical" evidence="7">
    <location>
        <begin position="23"/>
        <end position="45"/>
    </location>
</feature>
<dbReference type="PANTHER" id="PTHR30489">
    <property type="entry name" value="LIPOPROTEIN-RELEASING SYSTEM TRANSMEMBRANE PROTEIN LOLE"/>
    <property type="match status" value="1"/>
</dbReference>
<evidence type="ECO:0000259" key="9">
    <source>
        <dbReference type="Pfam" id="PF12704"/>
    </source>
</evidence>
<evidence type="ECO:0000256" key="5">
    <source>
        <dbReference type="ARBA" id="ARBA00022989"/>
    </source>
</evidence>
<sequence>MNFEFFVAERLLKQEGRIFSRPIVKIATVSIALSIAVMLVSVGVLEGFKNQIKEKITGFTSHIHLLPYTINYGDAAIPFTLSPNEKKDILSIENVKRLEPYTLMAGSIKTEKDFHGVLLKGVAPNFDSEFFRQHLLEGEIPDYKKNDSRQDVLISKNIADKMLLKTGDKLRVYFFIEGNYRVRPFRVAGIYQTGLGDYDDQFVICNASVIQQLNKWQESQYSGYEVKLKDFSKLQSSAQSIYHMLSQDKTVATIEDMEPNLFAWLDLLDSNVIIILILMTLVTIITACSTLLTMTFEQTQHIGILKSLGASTSSIIKIYMYKTVNITIKAMLLGNALALGIMYLQNRFRLIGLDQESYYLDSVPIEMDPWRIITVNVASMIICSLALLIPARSISRISPIQSIKFD</sequence>
<dbReference type="AlphaFoldDB" id="A0A9D1RGF9"/>
<comment type="similarity">
    <text evidence="2">Belongs to the ABC-4 integral membrane protein family. LolC/E subfamily.</text>
</comment>
<dbReference type="Pfam" id="PF02687">
    <property type="entry name" value="FtsX"/>
    <property type="match status" value="1"/>
</dbReference>
<evidence type="ECO:0000256" key="2">
    <source>
        <dbReference type="ARBA" id="ARBA00005236"/>
    </source>
</evidence>
<feature type="domain" description="MacB-like periplasmic core" evidence="9">
    <location>
        <begin position="27"/>
        <end position="236"/>
    </location>
</feature>
<name>A0A9D1RGF9_9BACT</name>
<feature type="transmembrane region" description="Helical" evidence="7">
    <location>
        <begin position="332"/>
        <end position="350"/>
    </location>
</feature>
<dbReference type="InterPro" id="IPR025857">
    <property type="entry name" value="MacB_PCD"/>
</dbReference>
<comment type="subcellular location">
    <subcellularLocation>
        <location evidence="1">Cell membrane</location>
        <topology evidence="1">Multi-pass membrane protein</topology>
    </subcellularLocation>
</comment>
<reference evidence="10" key="2">
    <citation type="submission" date="2021-04" db="EMBL/GenBank/DDBJ databases">
        <authorList>
            <person name="Gilroy R."/>
        </authorList>
    </citation>
    <scope>NUCLEOTIDE SEQUENCE</scope>
    <source>
        <strain evidence="10">Gambia16-930</strain>
    </source>
</reference>
<dbReference type="GO" id="GO:0044874">
    <property type="term" value="P:lipoprotein localization to outer membrane"/>
    <property type="evidence" value="ECO:0007669"/>
    <property type="project" value="TreeGrafter"/>
</dbReference>
<evidence type="ECO:0000256" key="3">
    <source>
        <dbReference type="ARBA" id="ARBA00022475"/>
    </source>
</evidence>